<dbReference type="Proteomes" id="UP001352263">
    <property type="component" value="Unassembled WGS sequence"/>
</dbReference>
<protein>
    <submittedName>
        <fullName evidence="3">Phasin family protein</fullName>
    </submittedName>
</protein>
<comment type="caution">
    <text evidence="3">The sequence shown here is derived from an EMBL/GenBank/DDBJ whole genome shotgun (WGS) entry which is preliminary data.</text>
</comment>
<keyword evidence="4" id="KW-1185">Reference proteome</keyword>
<dbReference type="Pfam" id="PF09361">
    <property type="entry name" value="Phasin_2"/>
    <property type="match status" value="1"/>
</dbReference>
<reference evidence="3 4" key="1">
    <citation type="submission" date="2023-10" db="EMBL/GenBank/DDBJ databases">
        <title>Noviherbaspirillum sp. CPCC 100848 genome assembly.</title>
        <authorList>
            <person name="Li X.Y."/>
            <person name="Fang X.M."/>
        </authorList>
    </citation>
    <scope>NUCLEOTIDE SEQUENCE [LARGE SCALE GENOMIC DNA]</scope>
    <source>
        <strain evidence="3 4">CPCC 100848</strain>
    </source>
</reference>
<evidence type="ECO:0000313" key="3">
    <source>
        <dbReference type="EMBL" id="MEC4721208.1"/>
    </source>
</evidence>
<feature type="region of interest" description="Disordered" evidence="1">
    <location>
        <begin position="193"/>
        <end position="235"/>
    </location>
</feature>
<organism evidence="3 4">
    <name type="scientific">Noviherbaspirillum album</name>
    <dbReference type="NCBI Taxonomy" id="3080276"/>
    <lineage>
        <taxon>Bacteria</taxon>
        <taxon>Pseudomonadati</taxon>
        <taxon>Pseudomonadota</taxon>
        <taxon>Betaproteobacteria</taxon>
        <taxon>Burkholderiales</taxon>
        <taxon>Oxalobacteraceae</taxon>
        <taxon>Noviherbaspirillum</taxon>
    </lineage>
</organism>
<accession>A0ABU6JC31</accession>
<evidence type="ECO:0000313" key="4">
    <source>
        <dbReference type="Proteomes" id="UP001352263"/>
    </source>
</evidence>
<dbReference type="RefSeq" id="WP_326507913.1">
    <property type="nucleotide sequence ID" value="NZ_JAWIIV010000016.1"/>
</dbReference>
<feature type="domain" description="Phasin" evidence="2">
    <location>
        <begin position="8"/>
        <end position="103"/>
    </location>
</feature>
<dbReference type="EMBL" id="JAWIIV010000016">
    <property type="protein sequence ID" value="MEC4721208.1"/>
    <property type="molecule type" value="Genomic_DNA"/>
</dbReference>
<evidence type="ECO:0000256" key="1">
    <source>
        <dbReference type="SAM" id="MobiDB-lite"/>
    </source>
</evidence>
<evidence type="ECO:0000259" key="2">
    <source>
        <dbReference type="Pfam" id="PF09361"/>
    </source>
</evidence>
<proteinExistence type="predicted"/>
<sequence length="235" mass="25052">MQNMTNPFMGMYQTQIEASRRFLDTIFSTTEKLDQVVRGAAQRAVNEQLNFAEAVTQAKDATSIGTTWQSGMASRNSDQAVNYQRELIRIIVEMQSELGKGAQDYVEQLRNQAASGFKPQVDASAAQAATNVMPNPMTSLFSAWQDAFKQAGSLAQRNLSATTSTFTDALGTAAQQTSRYVDATAGNARNLAASAENSVDSAAESDVVAGSSNNASSEPGAERKSTVTTPGGKKK</sequence>
<dbReference type="InterPro" id="IPR018968">
    <property type="entry name" value="Phasin"/>
</dbReference>
<gene>
    <name evidence="3" type="ORF">RY831_18750</name>
</gene>
<name>A0ABU6JC31_9BURK</name>